<dbReference type="InterPro" id="IPR000639">
    <property type="entry name" value="Epox_hydrolase-like"/>
</dbReference>
<dbReference type="PANTHER" id="PTHR46438:SF11">
    <property type="entry name" value="LIPASE-RELATED"/>
    <property type="match status" value="1"/>
</dbReference>
<dbReference type="InterPro" id="IPR029058">
    <property type="entry name" value="AB_hydrolase_fold"/>
</dbReference>
<keyword evidence="1" id="KW-0732">Signal</keyword>
<keyword evidence="3" id="KW-0378">Hydrolase</keyword>
<dbReference type="Gene3D" id="3.40.50.1820">
    <property type="entry name" value="alpha/beta hydrolase"/>
    <property type="match status" value="1"/>
</dbReference>
<protein>
    <submittedName>
        <fullName evidence="3">Alpha/beta hydrolase</fullName>
    </submittedName>
</protein>
<name>A0ABP9Q052_9PSEU</name>
<dbReference type="Pfam" id="PF12697">
    <property type="entry name" value="Abhydrolase_6"/>
    <property type="match status" value="1"/>
</dbReference>
<proteinExistence type="predicted"/>
<accession>A0ABP9Q052</accession>
<feature type="domain" description="AB hydrolase-1" evidence="2">
    <location>
        <begin position="47"/>
        <end position="288"/>
    </location>
</feature>
<dbReference type="PRINTS" id="PR00111">
    <property type="entry name" value="ABHYDROLASE"/>
</dbReference>
<dbReference type="RefSeq" id="WP_221498473.1">
    <property type="nucleotide sequence ID" value="NZ_BAABJP010000010.1"/>
</dbReference>
<comment type="caution">
    <text evidence="3">The sequence shown here is derived from an EMBL/GenBank/DDBJ whole genome shotgun (WGS) entry which is preliminary data.</text>
</comment>
<feature type="chain" id="PRO_5045078106" evidence="1">
    <location>
        <begin position="23"/>
        <end position="305"/>
    </location>
</feature>
<gene>
    <name evidence="3" type="ORF">GCM10023321_27490</name>
</gene>
<feature type="signal peptide" evidence="1">
    <location>
        <begin position="1"/>
        <end position="22"/>
    </location>
</feature>
<dbReference type="InterPro" id="IPR000073">
    <property type="entry name" value="AB_hydrolase_1"/>
</dbReference>
<dbReference type="SUPFAM" id="SSF53474">
    <property type="entry name" value="alpha/beta-Hydrolases"/>
    <property type="match status" value="1"/>
</dbReference>
<dbReference type="Proteomes" id="UP001428817">
    <property type="component" value="Unassembled WGS sequence"/>
</dbReference>
<dbReference type="GO" id="GO:0016787">
    <property type="term" value="F:hydrolase activity"/>
    <property type="evidence" value="ECO:0007669"/>
    <property type="project" value="UniProtKB-KW"/>
</dbReference>
<organism evidence="3 4">
    <name type="scientific">Pseudonocardia eucalypti</name>
    <dbReference type="NCBI Taxonomy" id="648755"/>
    <lineage>
        <taxon>Bacteria</taxon>
        <taxon>Bacillati</taxon>
        <taxon>Actinomycetota</taxon>
        <taxon>Actinomycetes</taxon>
        <taxon>Pseudonocardiales</taxon>
        <taxon>Pseudonocardiaceae</taxon>
        <taxon>Pseudonocardia</taxon>
    </lineage>
</organism>
<evidence type="ECO:0000313" key="3">
    <source>
        <dbReference type="EMBL" id="GAA5154957.1"/>
    </source>
</evidence>
<keyword evidence="4" id="KW-1185">Reference proteome</keyword>
<dbReference type="EMBL" id="BAABJP010000010">
    <property type="protein sequence ID" value="GAA5154957.1"/>
    <property type="molecule type" value="Genomic_DNA"/>
</dbReference>
<reference evidence="4" key="1">
    <citation type="journal article" date="2019" name="Int. J. Syst. Evol. Microbiol.">
        <title>The Global Catalogue of Microorganisms (GCM) 10K type strain sequencing project: providing services to taxonomists for standard genome sequencing and annotation.</title>
        <authorList>
            <consortium name="The Broad Institute Genomics Platform"/>
            <consortium name="The Broad Institute Genome Sequencing Center for Infectious Disease"/>
            <person name="Wu L."/>
            <person name="Ma J."/>
        </authorList>
    </citation>
    <scope>NUCLEOTIDE SEQUENCE [LARGE SCALE GENOMIC DNA]</scope>
    <source>
        <strain evidence="4">JCM 18303</strain>
    </source>
</reference>
<sequence>MNRALLAAGLLGAAGAAGIAVAATRPRAASGEATDTPFYRGGSGSPILLLHGISVTWRCWKPVLPLLEQAGHEVVAPTLLGHSGAADFAPGTAPSVDALADGVEQFLDEQGLGRVHVVGNSLGGWLSLELARRGRARSVVAFSPAGAWSSAAAIRGVMAVMHYGLNLVTHLGPSADRLAASPLARRLLCYAQVEHPERLDPAEVAADIRGLAWAPGVQPLLKVLGDAPMQPLPDPGCPIRVVWARRDRLIPYRSFGAPLLDRLPTAELIFLENVGHVPMSDDPRSVARLILEMANSVDRITQAGA</sequence>
<evidence type="ECO:0000259" key="2">
    <source>
        <dbReference type="Pfam" id="PF12697"/>
    </source>
</evidence>
<dbReference type="PANTHER" id="PTHR46438">
    <property type="entry name" value="ALPHA/BETA-HYDROLASES SUPERFAMILY PROTEIN"/>
    <property type="match status" value="1"/>
</dbReference>
<evidence type="ECO:0000313" key="4">
    <source>
        <dbReference type="Proteomes" id="UP001428817"/>
    </source>
</evidence>
<dbReference type="PRINTS" id="PR00412">
    <property type="entry name" value="EPOXHYDRLASE"/>
</dbReference>
<evidence type="ECO:0000256" key="1">
    <source>
        <dbReference type="SAM" id="SignalP"/>
    </source>
</evidence>